<reference evidence="10" key="1">
    <citation type="journal article" date="2015" name="Genome Announc.">
        <title>High-Quality Draft Genome Sequence of Desulfovibrio carbinoliphilus FW-101-2B, an Organic Acid-Oxidizing Sulfate-Reducing Bacterium Isolated from Uranium(VI)-Contaminated Groundwater.</title>
        <authorList>
            <person name="Ramsay B.D."/>
            <person name="Hwang C."/>
            <person name="Woo H.L."/>
            <person name="Carroll S.L."/>
            <person name="Lucas S."/>
            <person name="Han J."/>
            <person name="Lapidus A.L."/>
            <person name="Cheng J.F."/>
            <person name="Goodwin L.A."/>
            <person name="Pitluck S."/>
            <person name="Peters L."/>
            <person name="Chertkov O."/>
            <person name="Held B."/>
            <person name="Detter J.C."/>
            <person name="Han C.S."/>
            <person name="Tapia R."/>
            <person name="Land M.L."/>
            <person name="Hauser L.J."/>
            <person name="Kyrpides N.C."/>
            <person name="Ivanova N.N."/>
            <person name="Mikhailova N."/>
            <person name="Pagani I."/>
            <person name="Woyke T."/>
            <person name="Arkin A.P."/>
            <person name="Dehal P."/>
            <person name="Chivian D."/>
            <person name="Criddle C.S."/>
            <person name="Wu W."/>
            <person name="Chakraborty R."/>
            <person name="Hazen T.C."/>
            <person name="Fields M.W."/>
        </authorList>
    </citation>
    <scope>NUCLEOTIDE SEQUENCE [LARGE SCALE GENOMIC DNA]</scope>
    <source>
        <strain evidence="10">FW-101-2B</strain>
    </source>
</reference>
<organism evidence="9 10">
    <name type="scientific">Solidesulfovibrio carbinoliphilus subsp. oakridgensis</name>
    <dbReference type="NCBI Taxonomy" id="694327"/>
    <lineage>
        <taxon>Bacteria</taxon>
        <taxon>Pseudomonadati</taxon>
        <taxon>Thermodesulfobacteriota</taxon>
        <taxon>Desulfovibrionia</taxon>
        <taxon>Desulfovibrionales</taxon>
        <taxon>Desulfovibrionaceae</taxon>
        <taxon>Solidesulfovibrio</taxon>
    </lineage>
</organism>
<dbReference type="OrthoDB" id="9804006at2"/>
<dbReference type="HOGENOM" id="CLU_073981_2_0_7"/>
<dbReference type="RefSeq" id="WP_009180782.1">
    <property type="nucleotide sequence ID" value="NZ_CM001368.1"/>
</dbReference>
<dbReference type="GO" id="GO:0005829">
    <property type="term" value="C:cytosol"/>
    <property type="evidence" value="ECO:0007669"/>
    <property type="project" value="GOC"/>
</dbReference>
<gene>
    <name evidence="6" type="primary">frr</name>
    <name evidence="9" type="ORF">DFW101_1369</name>
</gene>
<dbReference type="GO" id="GO:0043023">
    <property type="term" value="F:ribosomal large subunit binding"/>
    <property type="evidence" value="ECO:0007669"/>
    <property type="project" value="TreeGrafter"/>
</dbReference>
<name>G7Q7R9_9BACT</name>
<evidence type="ECO:0000313" key="10">
    <source>
        <dbReference type="Proteomes" id="UP000004662"/>
    </source>
</evidence>
<dbReference type="GO" id="GO:0002184">
    <property type="term" value="P:cytoplasmic translational termination"/>
    <property type="evidence" value="ECO:0007669"/>
    <property type="project" value="TreeGrafter"/>
</dbReference>
<keyword evidence="10" id="KW-1185">Reference proteome</keyword>
<dbReference type="Gene3D" id="1.10.132.20">
    <property type="entry name" value="Ribosome-recycling factor"/>
    <property type="match status" value="1"/>
</dbReference>
<evidence type="ECO:0000256" key="2">
    <source>
        <dbReference type="ARBA" id="ARBA00005912"/>
    </source>
</evidence>
<evidence type="ECO:0000256" key="5">
    <source>
        <dbReference type="ARBA" id="ARBA00025050"/>
    </source>
</evidence>
<dbReference type="Gene3D" id="3.30.1360.40">
    <property type="match status" value="1"/>
</dbReference>
<dbReference type="InterPro" id="IPR002661">
    <property type="entry name" value="Ribosome_recyc_fac"/>
</dbReference>
<proteinExistence type="inferred from homology"/>
<dbReference type="FunFam" id="1.10.132.20:FF:000001">
    <property type="entry name" value="Ribosome-recycling factor"/>
    <property type="match status" value="1"/>
</dbReference>
<dbReference type="CDD" id="cd00520">
    <property type="entry name" value="RRF"/>
    <property type="match status" value="1"/>
</dbReference>
<evidence type="ECO:0000256" key="1">
    <source>
        <dbReference type="ARBA" id="ARBA00004496"/>
    </source>
</evidence>
<dbReference type="SUPFAM" id="SSF55194">
    <property type="entry name" value="Ribosome recycling factor, RRF"/>
    <property type="match status" value="1"/>
</dbReference>
<dbReference type="eggNOG" id="COG0233">
    <property type="taxonomic scope" value="Bacteria"/>
</dbReference>
<evidence type="ECO:0000259" key="8">
    <source>
        <dbReference type="Pfam" id="PF01765"/>
    </source>
</evidence>
<evidence type="ECO:0000256" key="7">
    <source>
        <dbReference type="SAM" id="MobiDB-lite"/>
    </source>
</evidence>
<dbReference type="STRING" id="694327.DFW101_1369"/>
<dbReference type="Pfam" id="PF01765">
    <property type="entry name" value="RRF"/>
    <property type="match status" value="1"/>
</dbReference>
<keyword evidence="4 6" id="KW-0648">Protein biosynthesis</keyword>
<protein>
    <recommendedName>
        <fullName evidence="6">Ribosome-recycling factor</fullName>
        <shortName evidence="6">RRF</shortName>
    </recommendedName>
    <alternativeName>
        <fullName evidence="6">Ribosome-releasing factor</fullName>
    </alternativeName>
</protein>
<dbReference type="PANTHER" id="PTHR20982">
    <property type="entry name" value="RIBOSOME RECYCLING FACTOR"/>
    <property type="match status" value="1"/>
</dbReference>
<dbReference type="InterPro" id="IPR036191">
    <property type="entry name" value="RRF_sf"/>
</dbReference>
<dbReference type="Proteomes" id="UP000004662">
    <property type="component" value="Chromosome"/>
</dbReference>
<dbReference type="InterPro" id="IPR023584">
    <property type="entry name" value="Ribosome_recyc_fac_dom"/>
</dbReference>
<evidence type="ECO:0000256" key="6">
    <source>
        <dbReference type="HAMAP-Rule" id="MF_00040"/>
    </source>
</evidence>
<dbReference type="FunFam" id="3.30.1360.40:FF:000001">
    <property type="entry name" value="Ribosome-recycling factor"/>
    <property type="match status" value="1"/>
</dbReference>
<accession>G7Q7R9</accession>
<dbReference type="AlphaFoldDB" id="G7Q7R9"/>
<comment type="similarity">
    <text evidence="2 6">Belongs to the RRF family.</text>
</comment>
<evidence type="ECO:0000313" key="9">
    <source>
        <dbReference type="EMBL" id="EHJ47378.1"/>
    </source>
</evidence>
<keyword evidence="3 6" id="KW-0963">Cytoplasm</keyword>
<sequence>MREVLTEAEDRMKKALSVLDKEFARLRTGRATTSLLDGVRVEYYGSVTPLEQIASVSTPDSRTITIQPWDRKAFNDVERAILKSDLGLTPVNDGKIIRISIPPLTEDRRKDLAKVAKKYAEEAKVAIRNVRRDANEALKKKKNDKAISEDDQHKGQEDVQKLTDGYIAKTDEAFSKKEKEIMEI</sequence>
<comment type="function">
    <text evidence="5 6">Responsible for the release of ribosomes from messenger RNA at the termination of protein biosynthesis. May increase the efficiency of translation by recycling ribosomes from one round of translation to another.</text>
</comment>
<dbReference type="EMBL" id="CM001368">
    <property type="protein sequence ID" value="EHJ47378.1"/>
    <property type="molecule type" value="Genomic_DNA"/>
</dbReference>
<comment type="subcellular location">
    <subcellularLocation>
        <location evidence="1 6">Cytoplasm</location>
    </subcellularLocation>
</comment>
<dbReference type="HAMAP" id="MF_00040">
    <property type="entry name" value="RRF"/>
    <property type="match status" value="1"/>
</dbReference>
<feature type="domain" description="Ribosome recycling factor" evidence="8">
    <location>
        <begin position="19"/>
        <end position="182"/>
    </location>
</feature>
<dbReference type="NCBIfam" id="TIGR00496">
    <property type="entry name" value="frr"/>
    <property type="match status" value="1"/>
</dbReference>
<feature type="region of interest" description="Disordered" evidence="7">
    <location>
        <begin position="136"/>
        <end position="162"/>
    </location>
</feature>
<feature type="compositionally biased region" description="Basic and acidic residues" evidence="7">
    <location>
        <begin position="136"/>
        <end position="161"/>
    </location>
</feature>
<dbReference type="PANTHER" id="PTHR20982:SF3">
    <property type="entry name" value="MITOCHONDRIAL RIBOSOME RECYCLING FACTOR PSEUDO 1"/>
    <property type="match status" value="1"/>
</dbReference>
<evidence type="ECO:0000256" key="3">
    <source>
        <dbReference type="ARBA" id="ARBA00022490"/>
    </source>
</evidence>
<evidence type="ECO:0000256" key="4">
    <source>
        <dbReference type="ARBA" id="ARBA00022917"/>
    </source>
</evidence>